<keyword evidence="5 8" id="KW-0339">Growth factor</keyword>
<dbReference type="Gene3D" id="2.10.90.10">
    <property type="entry name" value="Cystine-knot cytokines"/>
    <property type="match status" value="1"/>
</dbReference>
<dbReference type="Pfam" id="PF00688">
    <property type="entry name" value="TGFb_propeptide"/>
    <property type="match status" value="1"/>
</dbReference>
<dbReference type="Ensembl" id="ENSCINT00000007797.3">
    <property type="protein sequence ID" value="ENSCINP00000007797.3"/>
    <property type="gene ID" value="ENSCING00000003777.3"/>
</dbReference>
<dbReference type="CTD" id="778555"/>
<evidence type="ECO:0000313" key="13">
    <source>
        <dbReference type="Proteomes" id="UP000008144"/>
    </source>
</evidence>
<dbReference type="Pfam" id="PF00019">
    <property type="entry name" value="TGF_beta"/>
    <property type="match status" value="1"/>
</dbReference>
<evidence type="ECO:0000256" key="8">
    <source>
        <dbReference type="RuleBase" id="RU000354"/>
    </source>
</evidence>
<evidence type="ECO:0000256" key="10">
    <source>
        <dbReference type="SAM" id="Phobius"/>
    </source>
</evidence>
<dbReference type="RefSeq" id="XP_026695412.1">
    <property type="nucleotide sequence ID" value="XM_026839611.1"/>
</dbReference>
<name>F6TIL4_CIOIN</name>
<dbReference type="InterPro" id="IPR001111">
    <property type="entry name" value="TGF-b_propeptide"/>
</dbReference>
<evidence type="ECO:0000256" key="4">
    <source>
        <dbReference type="ARBA" id="ARBA00022729"/>
    </source>
</evidence>
<sequence>MTCHRNKAHLRSELEPTGYDCQSVCSCKIGHKWSMRIASKDMRRHSDIDTMDLSKTSSRDCCELIYRKKLKLRRRRFELPTAPQFYIYSTLLLILFISVISSDAYVIEHEGPTQSHLYRRLAGKERREYQRQILSLLGLNHRPRPANQSYQVRTSAPLYMLGLYNSASGGVAERPIGHTQAEIDPTRNQLEGATDLGGGVGFDRYSLNRRTMPNGVFRGGVSTTLNRYLEEGRIFNEVGIFEENSDQSRQPQSFHATGGPYNSLATNQVEKRLLDDSDLVMSFVNTKQPRGVDDETFSSRELRRILIRHRSFYFEMRHVGENERLSAAKFRLYKERSEYGTSNQTLRVNVYQAMPDARGRPTVYLLGTRLVGTSEEGWLVYDVTSAVRDWIITGTNVGLKVTVETLDGSYLKPQKVGVVGRKGEAAKQAFLVAFFAQGEDSQREQITRRFRRSPPDAEEAEEDEEEDDWEDESAPGDSENTHTNDTNNQTWRAPGSAASEVVYDRGTRSDITSNTVPGNDDAPERERTMWRRKARRRKKKNRSKKKKTPSRRKKSEPCHRKIFNVRFKDIGWEDWLIAPQHYAAYRCSGACAFPLNHHTNATNHAIIQSMVSTMIRTASVPMPCCTPTELLSLDFLYFDENENVMYRRFKDMVVVSCGCN</sequence>
<keyword evidence="10" id="KW-0472">Membrane</keyword>
<dbReference type="PRINTS" id="PR00669">
    <property type="entry name" value="INHIBINA"/>
</dbReference>
<keyword evidence="6" id="KW-1015">Disulfide bond</keyword>
<dbReference type="GO" id="GO:0005615">
    <property type="term" value="C:extracellular space"/>
    <property type="evidence" value="ECO:0000318"/>
    <property type="project" value="GO_Central"/>
</dbReference>
<dbReference type="GO" id="GO:0030509">
    <property type="term" value="P:BMP signaling pathway"/>
    <property type="evidence" value="ECO:0000318"/>
    <property type="project" value="GO_Central"/>
</dbReference>
<organism evidence="12 13">
    <name type="scientific">Ciona intestinalis</name>
    <name type="common">Transparent sea squirt</name>
    <name type="synonym">Ascidia intestinalis</name>
    <dbReference type="NCBI Taxonomy" id="7719"/>
    <lineage>
        <taxon>Eukaryota</taxon>
        <taxon>Metazoa</taxon>
        <taxon>Chordata</taxon>
        <taxon>Tunicata</taxon>
        <taxon>Ascidiacea</taxon>
        <taxon>Phlebobranchia</taxon>
        <taxon>Cionidae</taxon>
        <taxon>Ciona</taxon>
    </lineage>
</organism>
<feature type="compositionally biased region" description="Polar residues" evidence="9">
    <location>
        <begin position="481"/>
        <end position="491"/>
    </location>
</feature>
<feature type="compositionally biased region" description="Acidic residues" evidence="9">
    <location>
        <begin position="456"/>
        <end position="474"/>
    </location>
</feature>
<keyword evidence="4" id="KW-0732">Signal</keyword>
<dbReference type="InterPro" id="IPR015615">
    <property type="entry name" value="TGF-beta-rel"/>
</dbReference>
<feature type="region of interest" description="Disordered" evidence="9">
    <location>
        <begin position="443"/>
        <end position="556"/>
    </location>
</feature>
<dbReference type="FunFam" id="2.10.90.10:FF:000001">
    <property type="entry name" value="Bone morphogenetic protein 4"/>
    <property type="match status" value="1"/>
</dbReference>
<gene>
    <name evidence="12" type="primary">bmp5/7-like</name>
</gene>
<accession>F6TIL4</accession>
<dbReference type="SMART" id="SM00204">
    <property type="entry name" value="TGFB"/>
    <property type="match status" value="1"/>
</dbReference>
<evidence type="ECO:0000256" key="5">
    <source>
        <dbReference type="ARBA" id="ARBA00023030"/>
    </source>
</evidence>
<protein>
    <recommendedName>
        <fullName evidence="11">TGF-beta family profile domain-containing protein</fullName>
    </recommendedName>
</protein>
<dbReference type="Gene3D" id="2.60.120.970">
    <property type="match status" value="2"/>
</dbReference>
<dbReference type="HOGENOM" id="CLU_020515_4_1_1"/>
<evidence type="ECO:0000256" key="2">
    <source>
        <dbReference type="ARBA" id="ARBA00006656"/>
    </source>
</evidence>
<evidence type="ECO:0000256" key="3">
    <source>
        <dbReference type="ARBA" id="ARBA00022525"/>
    </source>
</evidence>
<dbReference type="GeneTree" id="ENSGT00940000167023"/>
<reference evidence="13" key="1">
    <citation type="journal article" date="2002" name="Science">
        <title>The draft genome of Ciona intestinalis: insights into chordate and vertebrate origins.</title>
        <authorList>
            <person name="Dehal P."/>
            <person name="Satou Y."/>
            <person name="Campbell R.K."/>
            <person name="Chapman J."/>
            <person name="Degnan B."/>
            <person name="De Tomaso A."/>
            <person name="Davidson B."/>
            <person name="Di Gregorio A."/>
            <person name="Gelpke M."/>
            <person name="Goodstein D.M."/>
            <person name="Harafuji N."/>
            <person name="Hastings K.E."/>
            <person name="Ho I."/>
            <person name="Hotta K."/>
            <person name="Huang W."/>
            <person name="Kawashima T."/>
            <person name="Lemaire P."/>
            <person name="Martinez D."/>
            <person name="Meinertzhagen I.A."/>
            <person name="Necula S."/>
            <person name="Nonaka M."/>
            <person name="Putnam N."/>
            <person name="Rash S."/>
            <person name="Saiga H."/>
            <person name="Satake M."/>
            <person name="Terry A."/>
            <person name="Yamada L."/>
            <person name="Wang H.G."/>
            <person name="Awazu S."/>
            <person name="Azumi K."/>
            <person name="Boore J."/>
            <person name="Branno M."/>
            <person name="Chin-Bow S."/>
            <person name="DeSantis R."/>
            <person name="Doyle S."/>
            <person name="Francino P."/>
            <person name="Keys D.N."/>
            <person name="Haga S."/>
            <person name="Hayashi H."/>
            <person name="Hino K."/>
            <person name="Imai K.S."/>
            <person name="Inaba K."/>
            <person name="Kano S."/>
            <person name="Kobayashi K."/>
            <person name="Kobayashi M."/>
            <person name="Lee B.I."/>
            <person name="Makabe K.W."/>
            <person name="Manohar C."/>
            <person name="Matassi G."/>
            <person name="Medina M."/>
            <person name="Mochizuki Y."/>
            <person name="Mount S."/>
            <person name="Morishita T."/>
            <person name="Miura S."/>
            <person name="Nakayama A."/>
            <person name="Nishizaka S."/>
            <person name="Nomoto H."/>
            <person name="Ohta F."/>
            <person name="Oishi K."/>
            <person name="Rigoutsos I."/>
            <person name="Sano M."/>
            <person name="Sasaki A."/>
            <person name="Sasakura Y."/>
            <person name="Shoguchi E."/>
            <person name="Shin-i T."/>
            <person name="Spagnuolo A."/>
            <person name="Stainier D."/>
            <person name="Suzuki M.M."/>
            <person name="Tassy O."/>
            <person name="Takatori N."/>
            <person name="Tokuoka M."/>
            <person name="Yagi K."/>
            <person name="Yoshizaki F."/>
            <person name="Wada S."/>
            <person name="Zhang C."/>
            <person name="Hyatt P.D."/>
            <person name="Larimer F."/>
            <person name="Detter C."/>
            <person name="Doggett N."/>
            <person name="Glavina T."/>
            <person name="Hawkins T."/>
            <person name="Richardson P."/>
            <person name="Lucas S."/>
            <person name="Kohara Y."/>
            <person name="Levine M."/>
            <person name="Satoh N."/>
            <person name="Rokhsar D.S."/>
        </authorList>
    </citation>
    <scope>NUCLEOTIDE SEQUENCE [LARGE SCALE GENOMIC DNA]</scope>
</reference>
<keyword evidence="13" id="KW-1185">Reference proteome</keyword>
<evidence type="ECO:0000313" key="12">
    <source>
        <dbReference type="Ensembl" id="ENSCINP00000007797.3"/>
    </source>
</evidence>
<keyword evidence="10" id="KW-0812">Transmembrane</keyword>
<reference evidence="12" key="2">
    <citation type="journal article" date="2008" name="Genome Biol.">
        <title>Improved genome assembly and evidence-based global gene model set for the chordate Ciona intestinalis: new insight into intron and operon populations.</title>
        <authorList>
            <person name="Satou Y."/>
            <person name="Mineta K."/>
            <person name="Ogasawara M."/>
            <person name="Sasakura Y."/>
            <person name="Shoguchi E."/>
            <person name="Ueno K."/>
            <person name="Yamada L."/>
            <person name="Matsumoto J."/>
            <person name="Wasserscheid J."/>
            <person name="Dewar K."/>
            <person name="Wiley G.B."/>
            <person name="Macmil S.L."/>
            <person name="Roe B.A."/>
            <person name="Zeller R.W."/>
            <person name="Hastings K.E."/>
            <person name="Lemaire P."/>
            <person name="Lindquist E."/>
            <person name="Endo T."/>
            <person name="Hotta K."/>
            <person name="Inaba K."/>
        </authorList>
    </citation>
    <scope>NUCLEOTIDE SEQUENCE [LARGE SCALE GENOMIC DNA]</scope>
    <source>
        <strain evidence="12">wild type</strain>
    </source>
</reference>
<dbReference type="AlphaFoldDB" id="F6TIL4"/>
<dbReference type="GeneID" id="778555"/>
<dbReference type="PROSITE" id="PS51362">
    <property type="entry name" value="TGF_BETA_2"/>
    <property type="match status" value="1"/>
</dbReference>
<evidence type="ECO:0000256" key="9">
    <source>
        <dbReference type="SAM" id="MobiDB-lite"/>
    </source>
</evidence>
<keyword evidence="3" id="KW-0964">Secreted</keyword>
<dbReference type="Proteomes" id="UP000008144">
    <property type="component" value="Chromosome 2"/>
</dbReference>
<dbReference type="InterPro" id="IPR001839">
    <property type="entry name" value="TGF-b_C"/>
</dbReference>
<dbReference type="OMA" id="ERQQPWP"/>
<evidence type="ECO:0000256" key="7">
    <source>
        <dbReference type="ARBA" id="ARBA00023180"/>
    </source>
</evidence>
<comment type="similarity">
    <text evidence="2 8">Belongs to the TGF-beta family.</text>
</comment>
<dbReference type="PANTHER" id="PTHR11848:SF310">
    <property type="entry name" value="PROTEIN 60A-RELATED"/>
    <property type="match status" value="1"/>
</dbReference>
<evidence type="ECO:0000259" key="11">
    <source>
        <dbReference type="PROSITE" id="PS51362"/>
    </source>
</evidence>
<evidence type="ECO:0000256" key="1">
    <source>
        <dbReference type="ARBA" id="ARBA00004613"/>
    </source>
</evidence>
<feature type="compositionally biased region" description="Basic residues" evidence="9">
    <location>
        <begin position="530"/>
        <end position="554"/>
    </location>
</feature>
<dbReference type="EMBL" id="EAAA01001507">
    <property type="status" value="NOT_ANNOTATED_CDS"/>
    <property type="molecule type" value="Genomic_DNA"/>
</dbReference>
<reference evidence="12" key="3">
    <citation type="submission" date="2025-08" db="UniProtKB">
        <authorList>
            <consortium name="Ensembl"/>
        </authorList>
    </citation>
    <scope>IDENTIFICATION</scope>
</reference>
<dbReference type="GO" id="GO:0008083">
    <property type="term" value="F:growth factor activity"/>
    <property type="evidence" value="ECO:0007669"/>
    <property type="project" value="UniProtKB-KW"/>
</dbReference>
<proteinExistence type="inferred from homology"/>
<dbReference type="InterPro" id="IPR029034">
    <property type="entry name" value="Cystine-knot_cytokine"/>
</dbReference>
<comment type="subcellular location">
    <subcellularLocation>
        <location evidence="1">Secreted</location>
    </subcellularLocation>
</comment>
<dbReference type="STRING" id="7719.ENSCINP00000007797"/>
<dbReference type="PANTHER" id="PTHR11848">
    <property type="entry name" value="TGF-BETA FAMILY"/>
    <property type="match status" value="1"/>
</dbReference>
<dbReference type="CDD" id="cd13761">
    <property type="entry name" value="TGF_beta_BMP5_like"/>
    <property type="match status" value="1"/>
</dbReference>
<keyword evidence="10" id="KW-1133">Transmembrane helix</keyword>
<evidence type="ECO:0000256" key="6">
    <source>
        <dbReference type="ARBA" id="ARBA00023157"/>
    </source>
</evidence>
<dbReference type="SUPFAM" id="SSF57501">
    <property type="entry name" value="Cystine-knot cytokines"/>
    <property type="match status" value="1"/>
</dbReference>
<feature type="transmembrane region" description="Helical" evidence="10">
    <location>
        <begin position="85"/>
        <end position="107"/>
    </location>
</feature>
<reference evidence="12" key="4">
    <citation type="submission" date="2025-09" db="UniProtKB">
        <authorList>
            <consortium name="Ensembl"/>
        </authorList>
    </citation>
    <scope>IDENTIFICATION</scope>
</reference>
<feature type="domain" description="TGF-beta family profile" evidence="11">
    <location>
        <begin position="537"/>
        <end position="660"/>
    </location>
</feature>
<keyword evidence="7" id="KW-0325">Glycoprotein</keyword>
<dbReference type="InParanoid" id="F6TIL4"/>
<dbReference type="PROSITE" id="PS00250">
    <property type="entry name" value="TGF_BETA_1"/>
    <property type="match status" value="1"/>
</dbReference>
<dbReference type="GO" id="GO:0005125">
    <property type="term" value="F:cytokine activity"/>
    <property type="evidence" value="ECO:0000318"/>
    <property type="project" value="GO_Central"/>
</dbReference>
<dbReference type="InterPro" id="IPR017948">
    <property type="entry name" value="TGFb_CS"/>
</dbReference>